<keyword evidence="2" id="KW-1185">Reference proteome</keyword>
<gene>
    <name evidence="1" type="ORF">TELCIR_10002</name>
</gene>
<organism evidence="1 2">
    <name type="scientific">Teladorsagia circumcincta</name>
    <name type="common">Brown stomach worm</name>
    <name type="synonym">Ostertagia circumcincta</name>
    <dbReference type="NCBI Taxonomy" id="45464"/>
    <lineage>
        <taxon>Eukaryota</taxon>
        <taxon>Metazoa</taxon>
        <taxon>Ecdysozoa</taxon>
        <taxon>Nematoda</taxon>
        <taxon>Chromadorea</taxon>
        <taxon>Rhabditida</taxon>
        <taxon>Rhabditina</taxon>
        <taxon>Rhabditomorpha</taxon>
        <taxon>Strongyloidea</taxon>
        <taxon>Trichostrongylidae</taxon>
        <taxon>Teladorsagia</taxon>
    </lineage>
</organism>
<evidence type="ECO:0000313" key="1">
    <source>
        <dbReference type="EMBL" id="PIO68215.1"/>
    </source>
</evidence>
<protein>
    <submittedName>
        <fullName evidence="1">Uncharacterized protein</fullName>
    </submittedName>
</protein>
<sequence>MDMNLGLLALRAQGKVESFVQSNWLNAVYIAEASLLTNMEQCSSSPDLDHIMDGLRRLAVYEADIQRRLFCHGRLISFCSRSNCYHHNHEVKSTRRPCLSQSLLIVVPDIAVGITYRCRSNFDD</sequence>
<accession>A0A2G9UD96</accession>
<dbReference type="OrthoDB" id="5871291at2759"/>
<proteinExistence type="predicted"/>
<dbReference type="Proteomes" id="UP000230423">
    <property type="component" value="Unassembled WGS sequence"/>
</dbReference>
<dbReference type="AlphaFoldDB" id="A0A2G9UD96"/>
<name>A0A2G9UD96_TELCI</name>
<dbReference type="EMBL" id="KZ347196">
    <property type="protein sequence ID" value="PIO68215.1"/>
    <property type="molecule type" value="Genomic_DNA"/>
</dbReference>
<evidence type="ECO:0000313" key="2">
    <source>
        <dbReference type="Proteomes" id="UP000230423"/>
    </source>
</evidence>
<reference evidence="1 2" key="1">
    <citation type="submission" date="2015-09" db="EMBL/GenBank/DDBJ databases">
        <title>Draft genome of the parasitic nematode Teladorsagia circumcincta isolate WARC Sus (inbred).</title>
        <authorList>
            <person name="Mitreva M."/>
        </authorList>
    </citation>
    <scope>NUCLEOTIDE SEQUENCE [LARGE SCALE GENOMIC DNA]</scope>
    <source>
        <strain evidence="1 2">S</strain>
    </source>
</reference>